<evidence type="ECO:0000256" key="5">
    <source>
        <dbReference type="ARBA" id="ARBA00023136"/>
    </source>
</evidence>
<evidence type="ECO:0000256" key="2">
    <source>
        <dbReference type="ARBA" id="ARBA00007511"/>
    </source>
</evidence>
<evidence type="ECO:0000256" key="3">
    <source>
        <dbReference type="ARBA" id="ARBA00022692"/>
    </source>
</evidence>
<dbReference type="AlphaFoldDB" id="A0A2R6Y227"/>
<proteinExistence type="inferred from homology"/>
<dbReference type="PANTHER" id="PTHR30238">
    <property type="entry name" value="MEMBRANE BOUND PREDICTED REDOX MODULATOR"/>
    <property type="match status" value="1"/>
</dbReference>
<comment type="subcellular location">
    <subcellularLocation>
        <location evidence="1">Membrane</location>
        <topology evidence="1">Multi-pass membrane protein</topology>
    </subcellularLocation>
</comment>
<dbReference type="InterPro" id="IPR022301">
    <property type="entry name" value="Integral_membrane_YjbE"/>
</dbReference>
<name>A0A2R6Y227_9BACL</name>
<feature type="transmembrane region" description="Helical" evidence="6">
    <location>
        <begin position="197"/>
        <end position="215"/>
    </location>
</feature>
<evidence type="ECO:0000313" key="8">
    <source>
        <dbReference type="Proteomes" id="UP000244338"/>
    </source>
</evidence>
<reference evidence="8" key="1">
    <citation type="journal article" date="2018" name="Sci. Rep.">
        <title>Lignite coal burning seam in the remote Altai Mountains harbors a hydrogen-driven thermophilic microbial community.</title>
        <authorList>
            <person name="Kadnikov V.V."/>
            <person name="Mardanov A.V."/>
            <person name="Ivasenko D.A."/>
            <person name="Antsiferov D.V."/>
            <person name="Beletsky A.V."/>
            <person name="Karnachuk O.V."/>
            <person name="Ravin N.V."/>
        </authorList>
    </citation>
    <scope>NUCLEOTIDE SEQUENCE [LARGE SCALE GENOMIC DNA]</scope>
</reference>
<feature type="transmembrane region" description="Helical" evidence="6">
    <location>
        <begin position="6"/>
        <end position="33"/>
    </location>
</feature>
<evidence type="ECO:0000256" key="1">
    <source>
        <dbReference type="ARBA" id="ARBA00004141"/>
    </source>
</evidence>
<feature type="transmembrane region" description="Helical" evidence="6">
    <location>
        <begin position="45"/>
        <end position="65"/>
    </location>
</feature>
<sequence length="224" mass="24659">MLFSADFWIALVSIIIIDLVLAGDNALVIAMAARGLAPSQQKPTIYLGTLLAIVIRAILTVLAVYVLMIPFVRLIGGLFLIYIAYHLLREDRRRTHSEAQPSSIWKAVRMIAFADTVMSIDNVIAVAAAARHDVLLVIIGLLISIPIMVWGSTFILKLLTRFPFLVVIGAAIIAWTAASMILEEPYLAKFSILSDPTLSILWHVLLTALVIFAATRGKRLVKRT</sequence>
<dbReference type="EMBL" id="PEBX01000020">
    <property type="protein sequence ID" value="PTQ56739.1"/>
    <property type="molecule type" value="Genomic_DNA"/>
</dbReference>
<feature type="transmembrane region" description="Helical" evidence="6">
    <location>
        <begin position="162"/>
        <end position="182"/>
    </location>
</feature>
<dbReference type="PANTHER" id="PTHR30238:SF4">
    <property type="entry name" value="SLL1022 PROTEIN"/>
    <property type="match status" value="1"/>
</dbReference>
<dbReference type="NCBIfam" id="TIGR03717">
    <property type="entry name" value="R_switched_YjbE"/>
    <property type="match status" value="1"/>
</dbReference>
<keyword evidence="4 6" id="KW-1133">Transmembrane helix</keyword>
<feature type="transmembrane region" description="Helical" evidence="6">
    <location>
        <begin position="134"/>
        <end position="155"/>
    </location>
</feature>
<accession>A0A2R6Y227</accession>
<feature type="transmembrane region" description="Helical" evidence="6">
    <location>
        <begin position="108"/>
        <end position="128"/>
    </location>
</feature>
<organism evidence="7 8">
    <name type="scientific">Candidatus Carbonibacillus altaicus</name>
    <dbReference type="NCBI Taxonomy" id="2163959"/>
    <lineage>
        <taxon>Bacteria</taxon>
        <taxon>Bacillati</taxon>
        <taxon>Bacillota</taxon>
        <taxon>Bacilli</taxon>
        <taxon>Bacillales</taxon>
        <taxon>Candidatus Carbonibacillus</taxon>
    </lineage>
</organism>
<keyword evidence="3 6" id="KW-0812">Transmembrane</keyword>
<dbReference type="Proteomes" id="UP000244338">
    <property type="component" value="Unassembled WGS sequence"/>
</dbReference>
<evidence type="ECO:0000313" key="7">
    <source>
        <dbReference type="EMBL" id="PTQ56739.1"/>
    </source>
</evidence>
<dbReference type="GO" id="GO:0016020">
    <property type="term" value="C:membrane"/>
    <property type="evidence" value="ECO:0007669"/>
    <property type="project" value="UniProtKB-SubCell"/>
</dbReference>
<feature type="transmembrane region" description="Helical" evidence="6">
    <location>
        <begin position="71"/>
        <end position="88"/>
    </location>
</feature>
<evidence type="ECO:0000256" key="4">
    <source>
        <dbReference type="ARBA" id="ARBA00022989"/>
    </source>
</evidence>
<evidence type="ECO:0000256" key="6">
    <source>
        <dbReference type="SAM" id="Phobius"/>
    </source>
</evidence>
<dbReference type="Pfam" id="PF03741">
    <property type="entry name" value="TerC"/>
    <property type="match status" value="1"/>
</dbReference>
<protein>
    <submittedName>
        <fullName evidence="7">Integral membrane protein</fullName>
    </submittedName>
</protein>
<dbReference type="InterPro" id="IPR005496">
    <property type="entry name" value="Integral_membrane_TerC"/>
</dbReference>
<comment type="similarity">
    <text evidence="2">Belongs to the TerC family.</text>
</comment>
<gene>
    <name evidence="7" type="ORF">BSOLF_2707</name>
</gene>
<comment type="caution">
    <text evidence="7">The sequence shown here is derived from an EMBL/GenBank/DDBJ whole genome shotgun (WGS) entry which is preliminary data.</text>
</comment>
<keyword evidence="5 6" id="KW-0472">Membrane</keyword>